<evidence type="ECO:0000256" key="6">
    <source>
        <dbReference type="ARBA" id="ARBA00023136"/>
    </source>
</evidence>
<organism evidence="8 9">
    <name type="scientific">Penstemon davidsonii</name>
    <dbReference type="NCBI Taxonomy" id="160366"/>
    <lineage>
        <taxon>Eukaryota</taxon>
        <taxon>Viridiplantae</taxon>
        <taxon>Streptophyta</taxon>
        <taxon>Embryophyta</taxon>
        <taxon>Tracheophyta</taxon>
        <taxon>Spermatophyta</taxon>
        <taxon>Magnoliopsida</taxon>
        <taxon>eudicotyledons</taxon>
        <taxon>Gunneridae</taxon>
        <taxon>Pentapetalae</taxon>
        <taxon>asterids</taxon>
        <taxon>lamiids</taxon>
        <taxon>Lamiales</taxon>
        <taxon>Plantaginaceae</taxon>
        <taxon>Cheloneae</taxon>
        <taxon>Penstemon</taxon>
    </lineage>
</organism>
<keyword evidence="9" id="KW-1185">Reference proteome</keyword>
<evidence type="ECO:0000313" key="9">
    <source>
        <dbReference type="Proteomes" id="UP001291926"/>
    </source>
</evidence>
<comment type="subcellular location">
    <subcellularLocation>
        <location evidence="2 7">Membrane</location>
        <topology evidence="2 7">Multi-pass membrane protein</topology>
    </subcellularLocation>
</comment>
<gene>
    <name evidence="8" type="ORF">RD792_009995</name>
</gene>
<evidence type="ECO:0000256" key="4">
    <source>
        <dbReference type="ARBA" id="ARBA00022692"/>
    </source>
</evidence>
<accession>A0ABR0D0S8</accession>
<dbReference type="EMBL" id="JAYDYQ010002534">
    <property type="protein sequence ID" value="KAK4482825.1"/>
    <property type="molecule type" value="Genomic_DNA"/>
</dbReference>
<dbReference type="PANTHER" id="PTHR19317">
    <property type="entry name" value="PRENYLATED RAB ACCEPTOR 1-RELATED"/>
    <property type="match status" value="1"/>
</dbReference>
<feature type="transmembrane region" description="Helical" evidence="7">
    <location>
        <begin position="69"/>
        <end position="85"/>
    </location>
</feature>
<feature type="transmembrane region" description="Helical" evidence="7">
    <location>
        <begin position="97"/>
        <end position="117"/>
    </location>
</feature>
<evidence type="ECO:0000256" key="1">
    <source>
        <dbReference type="ARBA" id="ARBA00002501"/>
    </source>
</evidence>
<keyword evidence="7" id="KW-0813">Transport</keyword>
<feature type="transmembrane region" description="Helical" evidence="7">
    <location>
        <begin position="123"/>
        <end position="140"/>
    </location>
</feature>
<dbReference type="Proteomes" id="UP001291926">
    <property type="component" value="Unassembled WGS sequence"/>
</dbReference>
<proteinExistence type="inferred from homology"/>
<dbReference type="PANTHER" id="PTHR19317:SF81">
    <property type="entry name" value="PRA1 FAMILY PROTEIN D"/>
    <property type="match status" value="1"/>
</dbReference>
<keyword evidence="5 7" id="KW-1133">Transmembrane helix</keyword>
<keyword evidence="4 7" id="KW-0812">Transmembrane</keyword>
<protein>
    <recommendedName>
        <fullName evidence="7">PRA1 family protein</fullName>
    </recommendedName>
</protein>
<keyword evidence="6 7" id="KW-0472">Membrane</keyword>
<name>A0ABR0D0S8_9LAMI</name>
<reference evidence="8 9" key="1">
    <citation type="journal article" date="2023" name="bioRxiv">
        <title>Genome report: Whole genome sequence and annotation of Penstemon davidsonii.</title>
        <authorList>
            <person name="Ostevik K.L."/>
            <person name="Alabady M."/>
            <person name="Zhang M."/>
            <person name="Rausher M.D."/>
        </authorList>
    </citation>
    <scope>NUCLEOTIDE SEQUENCE [LARGE SCALE GENOMIC DNA]</scope>
    <source>
        <strain evidence="8">DNT005</strain>
        <tissue evidence="8">Whole leaf</tissue>
    </source>
</reference>
<evidence type="ECO:0000313" key="8">
    <source>
        <dbReference type="EMBL" id="KAK4482825.1"/>
    </source>
</evidence>
<feature type="transmembrane region" description="Helical" evidence="7">
    <location>
        <begin position="43"/>
        <end position="63"/>
    </location>
</feature>
<comment type="function">
    <text evidence="1 7">May be involved in both secretory and endocytic intracellular trafficking in the endosomal/prevacuolar compartments.</text>
</comment>
<evidence type="ECO:0000256" key="5">
    <source>
        <dbReference type="ARBA" id="ARBA00022989"/>
    </source>
</evidence>
<evidence type="ECO:0000256" key="3">
    <source>
        <dbReference type="ARBA" id="ARBA00006483"/>
    </source>
</evidence>
<sequence length="169" mass="19093">MSTPQSTTTSPAFFRPWQQFLNPSAVSLSISFSESTYRLTQNLNYFLPNYALITLLIFLLTLITRPLSLILFICICGAWVYLLFTREEPLTLFDYDIDQKIISGTLCIMTLVALFWTHVWLKLFLALVIGGLIAFLHALLRAPEDSTEDSPYGSLLNVVDSPRGEYASV</sequence>
<dbReference type="Pfam" id="PF03208">
    <property type="entry name" value="PRA1"/>
    <property type="match status" value="1"/>
</dbReference>
<comment type="caution">
    <text evidence="8">The sequence shown here is derived from an EMBL/GenBank/DDBJ whole genome shotgun (WGS) entry which is preliminary data.</text>
</comment>
<evidence type="ECO:0000256" key="2">
    <source>
        <dbReference type="ARBA" id="ARBA00004141"/>
    </source>
</evidence>
<dbReference type="InterPro" id="IPR004895">
    <property type="entry name" value="Prenylated_rab_accept_PRA1"/>
</dbReference>
<evidence type="ECO:0000256" key="7">
    <source>
        <dbReference type="RuleBase" id="RU363107"/>
    </source>
</evidence>
<comment type="similarity">
    <text evidence="3 7">Belongs to the PRA1 family.</text>
</comment>